<protein>
    <submittedName>
        <fullName evidence="1">Uncharacterized protein</fullName>
    </submittedName>
</protein>
<dbReference type="EMBL" id="LT960611">
    <property type="protein sequence ID" value="SON49300.1"/>
    <property type="molecule type" value="Genomic_DNA"/>
</dbReference>
<reference evidence="1 2" key="1">
    <citation type="submission" date="2017-10" db="EMBL/GenBank/DDBJ databases">
        <authorList>
            <person name="Banno H."/>
            <person name="Chua N.-H."/>
        </authorList>
    </citation>
    <scope>NUCLEOTIDE SEQUENCE [LARGE SCALE GENOMIC DNA]</scope>
    <source>
        <strain evidence="1">Vibrio tapetis CECT4600</strain>
    </source>
</reference>
<accession>A0A2N8ZBL6</accession>
<gene>
    <name evidence="1" type="ORF">VTAP4600_A1321</name>
</gene>
<dbReference type="Proteomes" id="UP000235828">
    <property type="component" value="Chromosome A"/>
</dbReference>
<name>A0A2N8ZBL6_9VIBR</name>
<organism evidence="1 2">
    <name type="scientific">Vibrio tapetis subsp. tapetis</name>
    <dbReference type="NCBI Taxonomy" id="1671868"/>
    <lineage>
        <taxon>Bacteria</taxon>
        <taxon>Pseudomonadati</taxon>
        <taxon>Pseudomonadota</taxon>
        <taxon>Gammaproteobacteria</taxon>
        <taxon>Vibrionales</taxon>
        <taxon>Vibrionaceae</taxon>
        <taxon>Vibrio</taxon>
    </lineage>
</organism>
<evidence type="ECO:0000313" key="1">
    <source>
        <dbReference type="EMBL" id="SON49300.1"/>
    </source>
</evidence>
<evidence type="ECO:0000313" key="2">
    <source>
        <dbReference type="Proteomes" id="UP000235828"/>
    </source>
</evidence>
<proteinExistence type="predicted"/>
<sequence length="58" mass="6870">MRSIVDKARKSTSISAVLEPLVRRLIEKHKNKTGQVVRFYKIDKSEVFFYFINPEVKE</sequence>
<dbReference type="AlphaFoldDB" id="A0A2N8ZBL6"/>
<dbReference type="KEGG" id="vta:A1321"/>
<keyword evidence="2" id="KW-1185">Reference proteome</keyword>